<dbReference type="InterPro" id="IPR011047">
    <property type="entry name" value="Quinoprotein_ADH-like_sf"/>
</dbReference>
<organism evidence="1 2">
    <name type="scientific">Nematocida displodere</name>
    <dbReference type="NCBI Taxonomy" id="1805483"/>
    <lineage>
        <taxon>Eukaryota</taxon>
        <taxon>Fungi</taxon>
        <taxon>Fungi incertae sedis</taxon>
        <taxon>Microsporidia</taxon>
        <taxon>Nematocida</taxon>
    </lineage>
</organism>
<gene>
    <name evidence="1" type="ORF">NEDG_00943</name>
</gene>
<dbReference type="GeneID" id="93647293"/>
<evidence type="ECO:0000313" key="2">
    <source>
        <dbReference type="Proteomes" id="UP000185944"/>
    </source>
</evidence>
<name>A0A177EA35_9MICR</name>
<accession>A0A177EA35</accession>
<dbReference type="VEuPathDB" id="MicrosporidiaDB:NEDG_00943"/>
<comment type="caution">
    <text evidence="1">The sequence shown here is derived from an EMBL/GenBank/DDBJ whole genome shotgun (WGS) entry which is preliminary data.</text>
</comment>
<dbReference type="SUPFAM" id="SSF50998">
    <property type="entry name" value="Quinoprotein alcohol dehydrogenase-like"/>
    <property type="match status" value="1"/>
</dbReference>
<protein>
    <submittedName>
        <fullName evidence="1">Uncharacterized protein</fullName>
    </submittedName>
</protein>
<keyword evidence="2" id="KW-1185">Reference proteome</keyword>
<dbReference type="Proteomes" id="UP000185944">
    <property type="component" value="Unassembled WGS sequence"/>
</dbReference>
<evidence type="ECO:0000313" key="1">
    <source>
        <dbReference type="EMBL" id="OAG28804.1"/>
    </source>
</evidence>
<dbReference type="EMBL" id="LTDL01000042">
    <property type="protein sequence ID" value="OAG28804.1"/>
    <property type="molecule type" value="Genomic_DNA"/>
</dbReference>
<reference evidence="1 2" key="1">
    <citation type="submission" date="2016-02" db="EMBL/GenBank/DDBJ databases">
        <title>Discovery of a natural microsporidian pathogen with a broad tissue tropism in Caenorhabditis elegans.</title>
        <authorList>
            <person name="Luallen R.J."/>
            <person name="Reinke A.W."/>
            <person name="Tong L."/>
            <person name="Botts M.R."/>
            <person name="Felix M.-A."/>
            <person name="Troemel E.R."/>
        </authorList>
    </citation>
    <scope>NUCLEOTIDE SEQUENCE [LARGE SCALE GENOMIC DNA]</scope>
    <source>
        <strain evidence="1 2">JUm2807</strain>
    </source>
</reference>
<dbReference type="RefSeq" id="XP_067543549.1">
    <property type="nucleotide sequence ID" value="XM_067688361.1"/>
</dbReference>
<sequence>MTELGGGYSTRQAAPSSGASGSALRQCAILEVSGNSVTIIYGETTTKHLLRNAYVSAKTNEHLLKRGAFIGITSDSTLYLVRYLQKREDPIISGVDQFGLVDTTVIYTSGHCVSSIDISNGDKKVMIECEDLLDDCCVLISNTVLIVVCEKNIHRLDLANNLYTKLRLKVDIAVKSSGIMQFAHLPVPNQPTTSSIHVGITCSKGNIYIFDTEKMEMVKSMKSFGVAIHALSFCVESSHPILYAITETKELIEIDYLNNRLLRRIELPPHRYTKATTVSSSSLVVFSDEMVVYYNGDTHTWTRLYNAPSSRPSGACIYIVPTPSSALSTSSDLVQPKHIDQPALHPEPKLEMLQIQPDTGHPRPTPPSASEIDTLYKSFESFKDSVYKVQSDVLREVFHLKKRLEEIERDLGLPKTQ</sequence>
<dbReference type="OrthoDB" id="2186484at2759"/>
<proteinExistence type="predicted"/>
<dbReference type="AlphaFoldDB" id="A0A177EA35"/>